<protein>
    <submittedName>
        <fullName evidence="2">Uncharacterized protein</fullName>
    </submittedName>
</protein>
<dbReference type="Proteomes" id="UP001157961">
    <property type="component" value="Unassembled WGS sequence"/>
</dbReference>
<keyword evidence="1" id="KW-1133">Transmembrane helix</keyword>
<evidence type="ECO:0000313" key="3">
    <source>
        <dbReference type="Proteomes" id="UP001157961"/>
    </source>
</evidence>
<feature type="transmembrane region" description="Helical" evidence="1">
    <location>
        <begin position="12"/>
        <end position="32"/>
    </location>
</feature>
<sequence length="40" mass="4744">MGYHYGVRYRPMRLIPTMTTSLGIVYVLKWGYLMCSDRTL</sequence>
<comment type="caution">
    <text evidence="2">The sequence shown here is derived from an EMBL/GenBank/DDBJ whole genome shotgun (WGS) entry which is preliminary data.</text>
</comment>
<evidence type="ECO:0000313" key="2">
    <source>
        <dbReference type="EMBL" id="SMP22747.1"/>
    </source>
</evidence>
<keyword evidence="1" id="KW-0812">Transmembrane</keyword>
<keyword evidence="3" id="KW-1185">Reference proteome</keyword>
<keyword evidence="1" id="KW-0472">Membrane</keyword>
<organism evidence="2 3">
    <name type="scientific">Shimia sagamensis</name>
    <dbReference type="NCBI Taxonomy" id="1566352"/>
    <lineage>
        <taxon>Bacteria</taxon>
        <taxon>Pseudomonadati</taxon>
        <taxon>Pseudomonadota</taxon>
        <taxon>Alphaproteobacteria</taxon>
        <taxon>Rhodobacterales</taxon>
        <taxon>Roseobacteraceae</taxon>
    </lineage>
</organism>
<reference evidence="2 3" key="1">
    <citation type="submission" date="2017-05" db="EMBL/GenBank/DDBJ databases">
        <authorList>
            <person name="Varghese N."/>
            <person name="Submissions S."/>
        </authorList>
    </citation>
    <scope>NUCLEOTIDE SEQUENCE [LARGE SCALE GENOMIC DNA]</scope>
    <source>
        <strain evidence="2 3">DSM 29734</strain>
    </source>
</reference>
<dbReference type="EMBL" id="FXTY01000004">
    <property type="protein sequence ID" value="SMP22747.1"/>
    <property type="molecule type" value="Genomic_DNA"/>
</dbReference>
<gene>
    <name evidence="2" type="ORF">SAMN06265373_104256</name>
</gene>
<accession>A0ABY1P1S3</accession>
<evidence type="ECO:0000256" key="1">
    <source>
        <dbReference type="SAM" id="Phobius"/>
    </source>
</evidence>
<proteinExistence type="predicted"/>
<name>A0ABY1P1S3_9RHOB</name>